<keyword evidence="2" id="KW-0472">Membrane</keyword>
<protein>
    <submittedName>
        <fullName evidence="4">Acyltransferase</fullName>
    </submittedName>
</protein>
<dbReference type="GO" id="GO:0016746">
    <property type="term" value="F:acyltransferase activity"/>
    <property type="evidence" value="ECO:0007669"/>
    <property type="project" value="UniProtKB-KW"/>
</dbReference>
<dbReference type="Pfam" id="PF01553">
    <property type="entry name" value="Acyltransferase"/>
    <property type="match status" value="1"/>
</dbReference>
<keyword evidence="5" id="KW-1185">Reference proteome</keyword>
<evidence type="ECO:0000313" key="5">
    <source>
        <dbReference type="Proteomes" id="UP000306753"/>
    </source>
</evidence>
<evidence type="ECO:0000313" key="4">
    <source>
        <dbReference type="EMBL" id="TLX65459.1"/>
    </source>
</evidence>
<keyword evidence="2" id="KW-0812">Transmembrane</keyword>
<dbReference type="SMART" id="SM00563">
    <property type="entry name" value="PlsC"/>
    <property type="match status" value="1"/>
</dbReference>
<dbReference type="SUPFAM" id="SSF69593">
    <property type="entry name" value="Glycerol-3-phosphate (1)-acyltransferase"/>
    <property type="match status" value="1"/>
</dbReference>
<evidence type="ECO:0000256" key="2">
    <source>
        <dbReference type="SAM" id="Phobius"/>
    </source>
</evidence>
<feature type="transmembrane region" description="Helical" evidence="2">
    <location>
        <begin position="12"/>
        <end position="39"/>
    </location>
</feature>
<dbReference type="PANTHER" id="PTHR10983:SF16">
    <property type="entry name" value="LYSOCARDIOLIPIN ACYLTRANSFERASE 1"/>
    <property type="match status" value="1"/>
</dbReference>
<reference evidence="4 5" key="1">
    <citation type="journal article" date="2017" name="Eur. J. Clin. Microbiol. Infect. Dis.">
        <title>Uncommonly isolated clinical Pseudomonas: identification and phylogenetic assignation.</title>
        <authorList>
            <person name="Mulet M."/>
            <person name="Gomila M."/>
            <person name="Ramirez A."/>
            <person name="Cardew S."/>
            <person name="Moore E.R."/>
            <person name="Lalucat J."/>
            <person name="Garcia-Valdes E."/>
        </authorList>
    </citation>
    <scope>NUCLEOTIDE SEQUENCE [LARGE SCALE GENOMIC DNA]</scope>
    <source>
        <strain evidence="4 5">SD129</strain>
    </source>
</reference>
<keyword evidence="4" id="KW-0012">Acyltransferase</keyword>
<keyword evidence="2" id="KW-1133">Transmembrane helix</keyword>
<feature type="domain" description="Phospholipid/glycerol acyltransferase" evidence="3">
    <location>
        <begin position="89"/>
        <end position="231"/>
    </location>
</feature>
<comment type="caution">
    <text evidence="4">The sequence shown here is derived from an EMBL/GenBank/DDBJ whole genome shotgun (WGS) entry which is preliminary data.</text>
</comment>
<evidence type="ECO:0000259" key="3">
    <source>
        <dbReference type="SMART" id="SM00563"/>
    </source>
</evidence>
<dbReference type="CDD" id="cd07990">
    <property type="entry name" value="LPLAT_LCLAT1-like"/>
    <property type="match status" value="1"/>
</dbReference>
<evidence type="ECO:0000256" key="1">
    <source>
        <dbReference type="SAM" id="MobiDB-lite"/>
    </source>
</evidence>
<dbReference type="Proteomes" id="UP000306753">
    <property type="component" value="Unassembled WGS sequence"/>
</dbReference>
<accession>A0A5R9QJM2</accession>
<gene>
    <name evidence="4" type="ORF">DN820_00870</name>
</gene>
<dbReference type="PANTHER" id="PTHR10983">
    <property type="entry name" value="1-ACYLGLYCEROL-3-PHOSPHATE ACYLTRANSFERASE-RELATED"/>
    <property type="match status" value="1"/>
</dbReference>
<name>A0A5R9QJM2_9GAMM</name>
<organism evidence="4 5">
    <name type="scientific">Stutzerimonas nosocomialis</name>
    <dbReference type="NCBI Taxonomy" id="1056496"/>
    <lineage>
        <taxon>Bacteria</taxon>
        <taxon>Pseudomonadati</taxon>
        <taxon>Pseudomonadota</taxon>
        <taxon>Gammaproteobacteria</taxon>
        <taxon>Pseudomonadales</taxon>
        <taxon>Pseudomonadaceae</taxon>
        <taxon>Stutzerimonas</taxon>
    </lineage>
</organism>
<sequence length="314" mass="36864">MLSFLPHFLRGALAGLLLILNTLFWCWPLFALSLLKLVLPFPLAQRPLRTAMHWIAESWISVNSFWMDLVQRTRWDVQGLEKVDMSHSYLVTSNHQSWADILMLQYQLNRRMPILKFFLKQELIWVPVIGLCWWALEFPFMKRFSKEYLAKHPEKRGQDLATTRKACERYRTNPVSVFNFLEGTRFTPAKHDEQNSPFTHLLKPRAGGIAFVLDAMGEQLTAMINITIHYPDGNPSFWDLLCGRIRHVVMRIETLPIPAEFICRSYDQDEQYRLSFQQWVNQLWQDKDAQLEALHREYPGSARSPSDDAEQARP</sequence>
<dbReference type="RefSeq" id="WP_138410627.1">
    <property type="nucleotide sequence ID" value="NZ_QLAG01000001.1"/>
</dbReference>
<proteinExistence type="predicted"/>
<dbReference type="InterPro" id="IPR002123">
    <property type="entry name" value="Plipid/glycerol_acylTrfase"/>
</dbReference>
<dbReference type="NCBIfam" id="NF010621">
    <property type="entry name" value="PRK14014.1"/>
    <property type="match status" value="1"/>
</dbReference>
<dbReference type="EMBL" id="QLAG01000001">
    <property type="protein sequence ID" value="TLX65459.1"/>
    <property type="molecule type" value="Genomic_DNA"/>
</dbReference>
<keyword evidence="4" id="KW-0808">Transferase</keyword>
<dbReference type="AlphaFoldDB" id="A0A5R9QJM2"/>
<feature type="region of interest" description="Disordered" evidence="1">
    <location>
        <begin position="295"/>
        <end position="314"/>
    </location>
</feature>